<keyword evidence="2" id="KW-1185">Reference proteome</keyword>
<organism evidence="1 2">
    <name type="scientific">Frankliniella fusca</name>
    <dbReference type="NCBI Taxonomy" id="407009"/>
    <lineage>
        <taxon>Eukaryota</taxon>
        <taxon>Metazoa</taxon>
        <taxon>Ecdysozoa</taxon>
        <taxon>Arthropoda</taxon>
        <taxon>Hexapoda</taxon>
        <taxon>Insecta</taxon>
        <taxon>Pterygota</taxon>
        <taxon>Neoptera</taxon>
        <taxon>Paraneoptera</taxon>
        <taxon>Thysanoptera</taxon>
        <taxon>Terebrantia</taxon>
        <taxon>Thripoidea</taxon>
        <taxon>Thripidae</taxon>
        <taxon>Frankliniella</taxon>
    </lineage>
</organism>
<dbReference type="AlphaFoldDB" id="A0AAE1I1K9"/>
<evidence type="ECO:0000313" key="1">
    <source>
        <dbReference type="EMBL" id="KAK3930954.1"/>
    </source>
</evidence>
<keyword evidence="1" id="KW-0472">Membrane</keyword>
<reference evidence="1" key="2">
    <citation type="journal article" date="2023" name="BMC Genomics">
        <title>Pest status, molecular evolution, and epigenetic factors derived from the genome assembly of Frankliniella fusca, a thysanopteran phytovirus vector.</title>
        <authorList>
            <person name="Catto M.A."/>
            <person name="Labadie P.E."/>
            <person name="Jacobson A.L."/>
            <person name="Kennedy G.G."/>
            <person name="Srinivasan R."/>
            <person name="Hunt B.G."/>
        </authorList>
    </citation>
    <scope>NUCLEOTIDE SEQUENCE</scope>
    <source>
        <strain evidence="1">PL_HMW_Pooled</strain>
    </source>
</reference>
<dbReference type="EMBL" id="JAHWGI010001416">
    <property type="protein sequence ID" value="KAK3930954.1"/>
    <property type="molecule type" value="Genomic_DNA"/>
</dbReference>
<comment type="caution">
    <text evidence="1">The sequence shown here is derived from an EMBL/GenBank/DDBJ whole genome shotgun (WGS) entry which is preliminary data.</text>
</comment>
<reference evidence="1" key="1">
    <citation type="submission" date="2021-07" db="EMBL/GenBank/DDBJ databases">
        <authorList>
            <person name="Catto M.A."/>
            <person name="Jacobson A."/>
            <person name="Kennedy G."/>
            <person name="Labadie P."/>
            <person name="Hunt B.G."/>
            <person name="Srinivasan R."/>
        </authorList>
    </citation>
    <scope>NUCLEOTIDE SEQUENCE</scope>
    <source>
        <strain evidence="1">PL_HMW_Pooled</strain>
        <tissue evidence="1">Head</tissue>
    </source>
</reference>
<protein>
    <submittedName>
        <fullName evidence="1">Transmembrane domain-containing protein TMIGD3</fullName>
    </submittedName>
</protein>
<evidence type="ECO:0000313" key="2">
    <source>
        <dbReference type="Proteomes" id="UP001219518"/>
    </source>
</evidence>
<dbReference type="Proteomes" id="UP001219518">
    <property type="component" value="Unassembled WGS sequence"/>
</dbReference>
<gene>
    <name evidence="1" type="ORF">KUF71_024866</name>
</gene>
<name>A0AAE1I1K9_9NEOP</name>
<proteinExistence type="predicted"/>
<keyword evidence="1" id="KW-0812">Transmembrane</keyword>
<sequence length="66" mass="7659">MQGGGMVQLIKHTKDQQGGLLVLLLFQNRMVLGDKILSSQNPLCFQARNSFGPRYWCYHYFLHACW</sequence>
<accession>A0AAE1I1K9</accession>